<evidence type="ECO:0000313" key="5">
    <source>
        <dbReference type="Proteomes" id="UP000199520"/>
    </source>
</evidence>
<comment type="catalytic activity">
    <reaction evidence="3">
        <text>a purine D-ribonucleoside + phosphate = a purine nucleobase + alpha-D-ribose 1-phosphate</text>
        <dbReference type="Rhea" id="RHEA:19805"/>
        <dbReference type="ChEBI" id="CHEBI:26386"/>
        <dbReference type="ChEBI" id="CHEBI:43474"/>
        <dbReference type="ChEBI" id="CHEBI:57720"/>
        <dbReference type="ChEBI" id="CHEBI:142355"/>
        <dbReference type="EC" id="2.4.2.1"/>
    </reaction>
</comment>
<dbReference type="EMBL" id="FOTS01000035">
    <property type="protein sequence ID" value="SFM04506.1"/>
    <property type="molecule type" value="Genomic_DNA"/>
</dbReference>
<dbReference type="GO" id="GO:0047975">
    <property type="term" value="F:guanosine phosphorylase activity"/>
    <property type="evidence" value="ECO:0007669"/>
    <property type="project" value="RHEA"/>
</dbReference>
<dbReference type="FunFam" id="2.60.120.10:FF:000016">
    <property type="entry name" value="Pyrimidine/purine nucleoside phosphorylase"/>
    <property type="match status" value="1"/>
</dbReference>
<keyword evidence="1 3" id="KW-0328">Glycosyltransferase</keyword>
<dbReference type="STRING" id="1123291.SAMN04490355_103548"/>
<dbReference type="PANTHER" id="PTHR36540">
    <property type="entry name" value="PYRIMIDINE/PURINE NUCLEOSIDE PHOSPHORYLASE"/>
    <property type="match status" value="1"/>
</dbReference>
<dbReference type="EC" id="2.4.2.2" evidence="3"/>
<dbReference type="SUPFAM" id="SSF51182">
    <property type="entry name" value="RmlC-like cupins"/>
    <property type="match status" value="1"/>
</dbReference>
<dbReference type="EC" id="2.4.2.1" evidence="3"/>
<dbReference type="InterPro" id="IPR009664">
    <property type="entry name" value="Ppnp"/>
</dbReference>
<dbReference type="GO" id="GO:0004731">
    <property type="term" value="F:purine-nucleoside phosphorylase activity"/>
    <property type="evidence" value="ECO:0007669"/>
    <property type="project" value="UniProtKB-UniRule"/>
</dbReference>
<comment type="catalytic activity">
    <reaction evidence="3">
        <text>uridine + phosphate = alpha-D-ribose 1-phosphate + uracil</text>
        <dbReference type="Rhea" id="RHEA:24388"/>
        <dbReference type="ChEBI" id="CHEBI:16704"/>
        <dbReference type="ChEBI" id="CHEBI:17568"/>
        <dbReference type="ChEBI" id="CHEBI:43474"/>
        <dbReference type="ChEBI" id="CHEBI:57720"/>
        <dbReference type="EC" id="2.4.2.2"/>
    </reaction>
</comment>
<comment type="catalytic activity">
    <reaction evidence="3">
        <text>thymidine + phosphate = 2-deoxy-alpha-D-ribose 1-phosphate + thymine</text>
        <dbReference type="Rhea" id="RHEA:16037"/>
        <dbReference type="ChEBI" id="CHEBI:17748"/>
        <dbReference type="ChEBI" id="CHEBI:17821"/>
        <dbReference type="ChEBI" id="CHEBI:43474"/>
        <dbReference type="ChEBI" id="CHEBI:57259"/>
        <dbReference type="EC" id="2.4.2.2"/>
    </reaction>
</comment>
<dbReference type="Proteomes" id="UP000199520">
    <property type="component" value="Unassembled WGS sequence"/>
</dbReference>
<evidence type="ECO:0000313" key="4">
    <source>
        <dbReference type="EMBL" id="SFM04506.1"/>
    </source>
</evidence>
<accession>A0A1I4MN91</accession>
<dbReference type="RefSeq" id="WP_090940071.1">
    <property type="nucleotide sequence ID" value="NZ_FOTS01000035.1"/>
</dbReference>
<dbReference type="Pfam" id="PF06865">
    <property type="entry name" value="Ppnp"/>
    <property type="match status" value="1"/>
</dbReference>
<gene>
    <name evidence="3" type="primary">ppnP</name>
    <name evidence="4" type="ORF">SAMN04490355_103548</name>
</gene>
<comment type="catalytic activity">
    <reaction evidence="3">
        <text>guanosine + phosphate = alpha-D-ribose 1-phosphate + guanine</text>
        <dbReference type="Rhea" id="RHEA:13233"/>
        <dbReference type="ChEBI" id="CHEBI:16235"/>
        <dbReference type="ChEBI" id="CHEBI:16750"/>
        <dbReference type="ChEBI" id="CHEBI:43474"/>
        <dbReference type="ChEBI" id="CHEBI:57720"/>
        <dbReference type="EC" id="2.4.2.1"/>
    </reaction>
</comment>
<name>A0A1I4MN91_9FIRM</name>
<keyword evidence="2 3" id="KW-0808">Transferase</keyword>
<comment type="catalytic activity">
    <reaction evidence="3">
        <text>adenosine + phosphate = alpha-D-ribose 1-phosphate + adenine</text>
        <dbReference type="Rhea" id="RHEA:27642"/>
        <dbReference type="ChEBI" id="CHEBI:16335"/>
        <dbReference type="ChEBI" id="CHEBI:16708"/>
        <dbReference type="ChEBI" id="CHEBI:43474"/>
        <dbReference type="ChEBI" id="CHEBI:57720"/>
        <dbReference type="EC" id="2.4.2.1"/>
    </reaction>
</comment>
<dbReference type="OrthoDB" id="9793848at2"/>
<dbReference type="HAMAP" id="MF_01537">
    <property type="entry name" value="Nucleos_phosphorylase_PpnP"/>
    <property type="match status" value="1"/>
</dbReference>
<reference evidence="5" key="1">
    <citation type="submission" date="2016-10" db="EMBL/GenBank/DDBJ databases">
        <authorList>
            <person name="Varghese N."/>
            <person name="Submissions S."/>
        </authorList>
    </citation>
    <scope>NUCLEOTIDE SEQUENCE [LARGE SCALE GENOMIC DNA]</scope>
    <source>
        <strain evidence="5">DSM 13327</strain>
    </source>
</reference>
<comment type="catalytic activity">
    <reaction evidence="3">
        <text>cytidine + phosphate = cytosine + alpha-D-ribose 1-phosphate</text>
        <dbReference type="Rhea" id="RHEA:52540"/>
        <dbReference type="ChEBI" id="CHEBI:16040"/>
        <dbReference type="ChEBI" id="CHEBI:17562"/>
        <dbReference type="ChEBI" id="CHEBI:43474"/>
        <dbReference type="ChEBI" id="CHEBI:57720"/>
        <dbReference type="EC" id="2.4.2.2"/>
    </reaction>
</comment>
<protein>
    <recommendedName>
        <fullName evidence="3">Pyrimidine/purine nucleoside phosphorylase</fullName>
        <ecNumber evidence="3">2.4.2.1</ecNumber>
        <ecNumber evidence="3">2.4.2.2</ecNumber>
    </recommendedName>
    <alternativeName>
        <fullName evidence="3">Adenosine phosphorylase</fullName>
    </alternativeName>
    <alternativeName>
        <fullName evidence="3">Cytidine phosphorylase</fullName>
    </alternativeName>
    <alternativeName>
        <fullName evidence="3">Guanosine phosphorylase</fullName>
    </alternativeName>
    <alternativeName>
        <fullName evidence="3">Inosine phosphorylase</fullName>
    </alternativeName>
    <alternativeName>
        <fullName evidence="3">Thymidine phosphorylase</fullName>
    </alternativeName>
    <alternativeName>
        <fullName evidence="3">Uridine phosphorylase</fullName>
    </alternativeName>
    <alternativeName>
        <fullName evidence="3">Xanthosine phosphorylase</fullName>
    </alternativeName>
</protein>
<organism evidence="4 5">
    <name type="scientific">Pelosinus propionicus DSM 13327</name>
    <dbReference type="NCBI Taxonomy" id="1123291"/>
    <lineage>
        <taxon>Bacteria</taxon>
        <taxon>Bacillati</taxon>
        <taxon>Bacillota</taxon>
        <taxon>Negativicutes</taxon>
        <taxon>Selenomonadales</taxon>
        <taxon>Sporomusaceae</taxon>
        <taxon>Pelosinus</taxon>
    </lineage>
</organism>
<dbReference type="InterPro" id="IPR011051">
    <property type="entry name" value="RmlC_Cupin_sf"/>
</dbReference>
<proteinExistence type="inferred from homology"/>
<sequence length="104" mass="11473">MDQFKSVSIVKKANVYFEGKVTSRTVLFADGTRKTLGIMLPGEYEFGTDAAEVMEILAGELEVLLPGESAWKVYTGGDSFQVPANSRFSLKVKIVADYCCSYEE</sequence>
<dbReference type="InterPro" id="IPR014710">
    <property type="entry name" value="RmlC-like_jellyroll"/>
</dbReference>
<comment type="catalytic activity">
    <reaction evidence="3">
        <text>xanthosine + phosphate = alpha-D-ribose 1-phosphate + xanthine</text>
        <dbReference type="Rhea" id="RHEA:27638"/>
        <dbReference type="ChEBI" id="CHEBI:17712"/>
        <dbReference type="ChEBI" id="CHEBI:18107"/>
        <dbReference type="ChEBI" id="CHEBI:43474"/>
        <dbReference type="ChEBI" id="CHEBI:57720"/>
        <dbReference type="EC" id="2.4.2.1"/>
    </reaction>
</comment>
<evidence type="ECO:0000256" key="3">
    <source>
        <dbReference type="HAMAP-Rule" id="MF_01537"/>
    </source>
</evidence>
<evidence type="ECO:0000256" key="1">
    <source>
        <dbReference type="ARBA" id="ARBA00022676"/>
    </source>
</evidence>
<dbReference type="CDD" id="cd20296">
    <property type="entry name" value="cupin_PpnP-like"/>
    <property type="match status" value="1"/>
</dbReference>
<comment type="function">
    <text evidence="3">Catalyzes the phosphorolysis of diverse nucleosides, yielding D-ribose 1-phosphate and the respective free bases. Can use uridine, adenosine, guanosine, cytidine, thymidine, inosine and xanthosine as substrates. Also catalyzes the reverse reactions.</text>
</comment>
<comment type="similarity">
    <text evidence="3">Belongs to the nucleoside phosphorylase PpnP family.</text>
</comment>
<dbReference type="GO" id="GO:0004850">
    <property type="term" value="F:uridine phosphorylase activity"/>
    <property type="evidence" value="ECO:0007669"/>
    <property type="project" value="RHEA"/>
</dbReference>
<dbReference type="GO" id="GO:0009032">
    <property type="term" value="F:thymidine phosphorylase activity"/>
    <property type="evidence" value="ECO:0007669"/>
    <property type="project" value="RHEA"/>
</dbReference>
<dbReference type="Gene3D" id="2.60.120.10">
    <property type="entry name" value="Jelly Rolls"/>
    <property type="match status" value="1"/>
</dbReference>
<comment type="catalytic activity">
    <reaction evidence="3">
        <text>inosine + phosphate = alpha-D-ribose 1-phosphate + hypoxanthine</text>
        <dbReference type="Rhea" id="RHEA:27646"/>
        <dbReference type="ChEBI" id="CHEBI:17368"/>
        <dbReference type="ChEBI" id="CHEBI:17596"/>
        <dbReference type="ChEBI" id="CHEBI:43474"/>
        <dbReference type="ChEBI" id="CHEBI:57720"/>
        <dbReference type="EC" id="2.4.2.1"/>
    </reaction>
</comment>
<dbReference type="GO" id="GO:0005829">
    <property type="term" value="C:cytosol"/>
    <property type="evidence" value="ECO:0007669"/>
    <property type="project" value="TreeGrafter"/>
</dbReference>
<keyword evidence="5" id="KW-1185">Reference proteome</keyword>
<dbReference type="PANTHER" id="PTHR36540:SF1">
    <property type="entry name" value="PYRIMIDINE_PURINE NUCLEOSIDE PHOSPHORYLASE"/>
    <property type="match status" value="1"/>
</dbReference>
<evidence type="ECO:0000256" key="2">
    <source>
        <dbReference type="ARBA" id="ARBA00022679"/>
    </source>
</evidence>
<dbReference type="AlphaFoldDB" id="A0A1I4MN91"/>